<dbReference type="Proteomes" id="UP000554482">
    <property type="component" value="Unassembled WGS sequence"/>
</dbReference>
<organism evidence="2 3">
    <name type="scientific">Thalictrum thalictroides</name>
    <name type="common">Rue-anemone</name>
    <name type="synonym">Anemone thalictroides</name>
    <dbReference type="NCBI Taxonomy" id="46969"/>
    <lineage>
        <taxon>Eukaryota</taxon>
        <taxon>Viridiplantae</taxon>
        <taxon>Streptophyta</taxon>
        <taxon>Embryophyta</taxon>
        <taxon>Tracheophyta</taxon>
        <taxon>Spermatophyta</taxon>
        <taxon>Magnoliopsida</taxon>
        <taxon>Ranunculales</taxon>
        <taxon>Ranunculaceae</taxon>
        <taxon>Thalictroideae</taxon>
        <taxon>Thalictrum</taxon>
    </lineage>
</organism>
<protein>
    <submittedName>
        <fullName evidence="2">Uncharacterized protein</fullName>
    </submittedName>
</protein>
<gene>
    <name evidence="2" type="ORF">FRX31_003214</name>
</gene>
<dbReference type="AlphaFoldDB" id="A0A7J6XFN1"/>
<comment type="caution">
    <text evidence="2">The sequence shown here is derived from an EMBL/GenBank/DDBJ whole genome shotgun (WGS) entry which is preliminary data.</text>
</comment>
<feature type="chain" id="PRO_5029599955" evidence="1">
    <location>
        <begin position="22"/>
        <end position="111"/>
    </location>
</feature>
<keyword evidence="1" id="KW-0732">Signal</keyword>
<evidence type="ECO:0000313" key="3">
    <source>
        <dbReference type="Proteomes" id="UP000554482"/>
    </source>
</evidence>
<sequence>MQLLSLLLKIFLKTKILHLLANNLSSRAHISHPCSEVESGPKASTLVVHTPSIPFSNRFARLASSSDQMLIDDSWNINPSSSEVNPDRPSDRTHNQALNLMDVDLVGNWLT</sequence>
<reference evidence="2 3" key="1">
    <citation type="submission" date="2020-06" db="EMBL/GenBank/DDBJ databases">
        <title>Transcriptomic and genomic resources for Thalictrum thalictroides and T. hernandezii: Facilitating candidate gene discovery in an emerging model plant lineage.</title>
        <authorList>
            <person name="Arias T."/>
            <person name="Riano-Pachon D.M."/>
            <person name="Di Stilio V.S."/>
        </authorList>
    </citation>
    <scope>NUCLEOTIDE SEQUENCE [LARGE SCALE GENOMIC DNA]</scope>
    <source>
        <strain evidence="3">cv. WT478/WT964</strain>
        <tissue evidence="2">Leaves</tissue>
    </source>
</reference>
<accession>A0A7J6XFN1</accession>
<evidence type="ECO:0000313" key="2">
    <source>
        <dbReference type="EMBL" id="KAF5207200.1"/>
    </source>
</evidence>
<feature type="signal peptide" evidence="1">
    <location>
        <begin position="1"/>
        <end position="21"/>
    </location>
</feature>
<dbReference type="EMBL" id="JABWDY010001721">
    <property type="protein sequence ID" value="KAF5207200.1"/>
    <property type="molecule type" value="Genomic_DNA"/>
</dbReference>
<keyword evidence="3" id="KW-1185">Reference proteome</keyword>
<evidence type="ECO:0000256" key="1">
    <source>
        <dbReference type="SAM" id="SignalP"/>
    </source>
</evidence>
<name>A0A7J6XFN1_THATH</name>
<proteinExistence type="predicted"/>